<dbReference type="InterPro" id="IPR040442">
    <property type="entry name" value="Pyrv_kinase-like_dom_sf"/>
</dbReference>
<organism evidence="5 6">
    <name type="scientific">Roseomonas elaeocarpi</name>
    <dbReference type="NCBI Taxonomy" id="907779"/>
    <lineage>
        <taxon>Bacteria</taxon>
        <taxon>Pseudomonadati</taxon>
        <taxon>Pseudomonadota</taxon>
        <taxon>Alphaproteobacteria</taxon>
        <taxon>Acetobacterales</taxon>
        <taxon>Roseomonadaceae</taxon>
        <taxon>Roseomonas</taxon>
    </lineage>
</organism>
<dbReference type="PANTHER" id="PTHR30502">
    <property type="entry name" value="2-KETO-3-DEOXY-L-RHAMNONATE ALDOLASE"/>
    <property type="match status" value="1"/>
</dbReference>
<evidence type="ECO:0000259" key="4">
    <source>
        <dbReference type="Pfam" id="PF03328"/>
    </source>
</evidence>
<dbReference type="EMBL" id="JBHLUN010000002">
    <property type="protein sequence ID" value="MFC0406969.1"/>
    <property type="molecule type" value="Genomic_DNA"/>
</dbReference>
<reference evidence="5 6" key="1">
    <citation type="submission" date="2024-09" db="EMBL/GenBank/DDBJ databases">
        <authorList>
            <person name="Sun Q."/>
            <person name="Mori K."/>
        </authorList>
    </citation>
    <scope>NUCLEOTIDE SEQUENCE [LARGE SCALE GENOMIC DNA]</scope>
    <source>
        <strain evidence="5 6">TBRC 5777</strain>
    </source>
</reference>
<name>A0ABV6JMN3_9PROT</name>
<proteinExistence type="inferred from homology"/>
<comment type="similarity">
    <text evidence="1">Belongs to the HpcH/HpaI aldolase family.</text>
</comment>
<evidence type="ECO:0000256" key="3">
    <source>
        <dbReference type="ARBA" id="ARBA00023239"/>
    </source>
</evidence>
<dbReference type="Gene3D" id="3.20.20.60">
    <property type="entry name" value="Phosphoenolpyruvate-binding domains"/>
    <property type="match status" value="1"/>
</dbReference>
<evidence type="ECO:0000313" key="5">
    <source>
        <dbReference type="EMBL" id="MFC0406969.1"/>
    </source>
</evidence>
<dbReference type="GO" id="GO:0016829">
    <property type="term" value="F:lyase activity"/>
    <property type="evidence" value="ECO:0007669"/>
    <property type="project" value="UniProtKB-KW"/>
</dbReference>
<feature type="domain" description="HpcH/HpaI aldolase/citrate lyase" evidence="4">
    <location>
        <begin position="31"/>
        <end position="265"/>
    </location>
</feature>
<evidence type="ECO:0000313" key="6">
    <source>
        <dbReference type="Proteomes" id="UP001589865"/>
    </source>
</evidence>
<comment type="caution">
    <text evidence="5">The sequence shown here is derived from an EMBL/GenBank/DDBJ whole genome shotgun (WGS) entry which is preliminary data.</text>
</comment>
<gene>
    <name evidence="5" type="ORF">ACFFGY_01830</name>
</gene>
<accession>A0ABV6JMN3</accession>
<dbReference type="Proteomes" id="UP001589865">
    <property type="component" value="Unassembled WGS sequence"/>
</dbReference>
<evidence type="ECO:0000256" key="1">
    <source>
        <dbReference type="ARBA" id="ARBA00005568"/>
    </source>
</evidence>
<dbReference type="SUPFAM" id="SSF51621">
    <property type="entry name" value="Phosphoenolpyruvate/pyruvate domain"/>
    <property type="match status" value="1"/>
</dbReference>
<keyword evidence="6" id="KW-1185">Reference proteome</keyword>
<dbReference type="InterPro" id="IPR050251">
    <property type="entry name" value="HpcH-HpaI_aldolase"/>
</dbReference>
<dbReference type="InterPro" id="IPR005000">
    <property type="entry name" value="Aldolase/citrate-lyase_domain"/>
</dbReference>
<dbReference type="Pfam" id="PF03328">
    <property type="entry name" value="HpcH_HpaI"/>
    <property type="match status" value="1"/>
</dbReference>
<dbReference type="InterPro" id="IPR015813">
    <property type="entry name" value="Pyrv/PenolPyrv_kinase-like_dom"/>
</dbReference>
<dbReference type="PANTHER" id="PTHR30502:SF0">
    <property type="entry name" value="PHOSPHOENOLPYRUVATE CARBOXYLASE FAMILY PROTEIN"/>
    <property type="match status" value="1"/>
</dbReference>
<keyword evidence="3 5" id="KW-0456">Lyase</keyword>
<sequence length="286" mass="31079">MSGSTRLNGIIRAWEQNKPAFTCFAKVDKLTAQEMSDAPYDGVVFEMEHNPYDVSALGDALQYMLNRKTIASSGSVAPSVTPLARVPANGIEMNQSFAKQVLDRGVYGVITPHVATVEQAYNAVAACRYARPKGAALYEPKGARGDGPATAARYWGLTQAEYYAKADVWPLAPQGEILVGLMIESPEAIENLDDMLANVPGIGFCLIGEGDLSQALGFPRQYEHPEVLDAMRRIVETCHKHKVRVGNPHTNAKNVDRLLKEGYSFLMAAPSRSYGVVGQGRELAGY</sequence>
<dbReference type="RefSeq" id="WP_377042661.1">
    <property type="nucleotide sequence ID" value="NZ_JBHLUN010000002.1"/>
</dbReference>
<evidence type="ECO:0000256" key="2">
    <source>
        <dbReference type="ARBA" id="ARBA00022723"/>
    </source>
</evidence>
<protein>
    <submittedName>
        <fullName evidence="5">HpcH/HpaI aldolase/citrate lyase family protein</fullName>
    </submittedName>
</protein>
<keyword evidence="2" id="KW-0479">Metal-binding</keyword>